<gene>
    <name evidence="3" type="ORF">NQ317_000410</name>
</gene>
<comment type="caution">
    <text evidence="3">The sequence shown here is derived from an EMBL/GenBank/DDBJ whole genome shotgun (WGS) entry which is preliminary data.</text>
</comment>
<evidence type="ECO:0000313" key="4">
    <source>
        <dbReference type="Proteomes" id="UP001162164"/>
    </source>
</evidence>
<protein>
    <recommendedName>
        <fullName evidence="2">Schwannomin interacting protein 1 C-terminal domain-containing protein</fullName>
    </recommendedName>
</protein>
<dbReference type="Proteomes" id="UP001162164">
    <property type="component" value="Unassembled WGS sequence"/>
</dbReference>
<sequence length="76" mass="8626">MIASGVQTDKCLIERQKQKKESNHRNGTSQLRKGGHTVSEEKGGFLDKFSPMNVAQLQVIVNDLHTQIGRHLTRIW</sequence>
<evidence type="ECO:0000313" key="3">
    <source>
        <dbReference type="EMBL" id="KAJ8974809.1"/>
    </source>
</evidence>
<dbReference type="InterPro" id="IPR015649">
    <property type="entry name" value="SCHIP_1_C"/>
</dbReference>
<feature type="region of interest" description="Disordered" evidence="1">
    <location>
        <begin position="1"/>
        <end position="44"/>
    </location>
</feature>
<feature type="compositionally biased region" description="Basic and acidic residues" evidence="1">
    <location>
        <begin position="11"/>
        <end position="24"/>
    </location>
</feature>
<name>A0ABQ9J9L1_9CUCU</name>
<proteinExistence type="predicted"/>
<accession>A0ABQ9J9L1</accession>
<organism evidence="3 4">
    <name type="scientific">Molorchus minor</name>
    <dbReference type="NCBI Taxonomy" id="1323400"/>
    <lineage>
        <taxon>Eukaryota</taxon>
        <taxon>Metazoa</taxon>
        <taxon>Ecdysozoa</taxon>
        <taxon>Arthropoda</taxon>
        <taxon>Hexapoda</taxon>
        <taxon>Insecta</taxon>
        <taxon>Pterygota</taxon>
        <taxon>Neoptera</taxon>
        <taxon>Endopterygota</taxon>
        <taxon>Coleoptera</taxon>
        <taxon>Polyphaga</taxon>
        <taxon>Cucujiformia</taxon>
        <taxon>Chrysomeloidea</taxon>
        <taxon>Cerambycidae</taxon>
        <taxon>Lamiinae</taxon>
        <taxon>Monochamini</taxon>
        <taxon>Molorchus</taxon>
    </lineage>
</organism>
<keyword evidence="4" id="KW-1185">Reference proteome</keyword>
<evidence type="ECO:0000259" key="2">
    <source>
        <dbReference type="Pfam" id="PF10148"/>
    </source>
</evidence>
<reference evidence="3" key="1">
    <citation type="journal article" date="2023" name="Insect Mol. Biol.">
        <title>Genome sequencing provides insights into the evolution of gene families encoding plant cell wall-degrading enzymes in longhorned beetles.</title>
        <authorList>
            <person name="Shin N.R."/>
            <person name="Okamura Y."/>
            <person name="Kirsch R."/>
            <person name="Pauchet Y."/>
        </authorList>
    </citation>
    <scope>NUCLEOTIDE SEQUENCE</scope>
    <source>
        <strain evidence="3">MMC_N1</strain>
    </source>
</reference>
<feature type="domain" description="Schwannomin interacting protein 1 C-terminal" evidence="2">
    <location>
        <begin position="9"/>
        <end position="68"/>
    </location>
</feature>
<dbReference type="Pfam" id="PF10148">
    <property type="entry name" value="SCHIP-1_C"/>
    <property type="match status" value="1"/>
</dbReference>
<evidence type="ECO:0000256" key="1">
    <source>
        <dbReference type="SAM" id="MobiDB-lite"/>
    </source>
</evidence>
<dbReference type="EMBL" id="JAPWTJ010000929">
    <property type="protein sequence ID" value="KAJ8974809.1"/>
    <property type="molecule type" value="Genomic_DNA"/>
</dbReference>